<dbReference type="EMBL" id="CAJJDP010000008">
    <property type="protein sequence ID" value="CAD8138191.1"/>
    <property type="molecule type" value="Genomic_DNA"/>
</dbReference>
<dbReference type="FunFam" id="1.10.472.10:FF:000269">
    <property type="entry name" value="Uncharacterized protein"/>
    <property type="match status" value="1"/>
</dbReference>
<dbReference type="SMART" id="SM00385">
    <property type="entry name" value="CYCLIN"/>
    <property type="match status" value="1"/>
</dbReference>
<keyword evidence="4" id="KW-1185">Reference proteome</keyword>
<protein>
    <recommendedName>
        <fullName evidence="2">Cyclin-like domain-containing protein</fullName>
    </recommendedName>
</protein>
<evidence type="ECO:0000313" key="3">
    <source>
        <dbReference type="EMBL" id="CAD8138191.1"/>
    </source>
</evidence>
<reference evidence="3" key="1">
    <citation type="submission" date="2021-01" db="EMBL/GenBank/DDBJ databases">
        <authorList>
            <consortium name="Genoscope - CEA"/>
            <person name="William W."/>
        </authorList>
    </citation>
    <scope>NUCLEOTIDE SEQUENCE</scope>
</reference>
<dbReference type="OrthoDB" id="306099at2759"/>
<dbReference type="AlphaFoldDB" id="A0A8S1SAD1"/>
<keyword evidence="1" id="KW-0195">Cyclin</keyword>
<evidence type="ECO:0000313" key="4">
    <source>
        <dbReference type="Proteomes" id="UP000683925"/>
    </source>
</evidence>
<dbReference type="Pfam" id="PF00134">
    <property type="entry name" value="Cyclin_N"/>
    <property type="match status" value="1"/>
</dbReference>
<dbReference type="PANTHER" id="PTHR10177">
    <property type="entry name" value="CYCLINS"/>
    <property type="match status" value="1"/>
</dbReference>
<feature type="domain" description="Cyclin-like" evidence="2">
    <location>
        <begin position="25"/>
        <end position="112"/>
    </location>
</feature>
<dbReference type="CDD" id="cd00043">
    <property type="entry name" value="CYCLIN_SF"/>
    <property type="match status" value="1"/>
</dbReference>
<name>A0A8S1SAD1_PAROT</name>
<dbReference type="InterPro" id="IPR039361">
    <property type="entry name" value="Cyclin"/>
</dbReference>
<dbReference type="InterPro" id="IPR006671">
    <property type="entry name" value="Cyclin_N"/>
</dbReference>
<dbReference type="OMA" id="NQRGFNQ"/>
<gene>
    <name evidence="3" type="ORF">POCTA_138.1.T0090244</name>
</gene>
<proteinExistence type="inferred from homology"/>
<organism evidence="3 4">
    <name type="scientific">Paramecium octaurelia</name>
    <dbReference type="NCBI Taxonomy" id="43137"/>
    <lineage>
        <taxon>Eukaryota</taxon>
        <taxon>Sar</taxon>
        <taxon>Alveolata</taxon>
        <taxon>Ciliophora</taxon>
        <taxon>Intramacronucleata</taxon>
        <taxon>Oligohymenophorea</taxon>
        <taxon>Peniculida</taxon>
        <taxon>Parameciidae</taxon>
        <taxon>Paramecium</taxon>
    </lineage>
</organism>
<dbReference type="Proteomes" id="UP000683925">
    <property type="component" value="Unassembled WGS sequence"/>
</dbReference>
<accession>A0A8S1SAD1</accession>
<evidence type="ECO:0000259" key="2">
    <source>
        <dbReference type="SMART" id="SM00385"/>
    </source>
</evidence>
<dbReference type="InterPro" id="IPR013763">
    <property type="entry name" value="Cyclin-like_dom"/>
</dbReference>
<evidence type="ECO:0000256" key="1">
    <source>
        <dbReference type="RuleBase" id="RU000383"/>
    </source>
</evidence>
<comment type="similarity">
    <text evidence="1">Belongs to the cyclin family.</text>
</comment>
<sequence length="230" mass="26670">MNGNFILESFDQVENLVLKVETLTQWIYRLCESNNLSLKTTELAAQLFQKCFSKKCCNLDNILLIAITSLFISIKYNECSNLTKINLQDCILLGNGSYSEKDFLEMELKILNLINFDVNLPTISDFLQEETLKYVDLVLFVTLDSEFWSFSKKDLSQAILAFANNPKKDQNEITTNIINLIQTKVNMLTVIGNDQKANLKQKRKRIQKQKLRIKKRNQRGFNQNKLDVQI</sequence>
<comment type="caution">
    <text evidence="3">The sequence shown here is derived from an EMBL/GenBank/DDBJ whole genome shotgun (WGS) entry which is preliminary data.</text>
</comment>